<feature type="signal peptide" evidence="1">
    <location>
        <begin position="1"/>
        <end position="24"/>
    </location>
</feature>
<evidence type="ECO:0000313" key="3">
    <source>
        <dbReference type="Proteomes" id="UP000320176"/>
    </source>
</evidence>
<feature type="chain" id="PRO_5022727688" evidence="1">
    <location>
        <begin position="25"/>
        <end position="98"/>
    </location>
</feature>
<evidence type="ECO:0000313" key="2">
    <source>
        <dbReference type="EMBL" id="TWT91158.1"/>
    </source>
</evidence>
<organism evidence="2 3">
    <name type="scientific">Stieleria varia</name>
    <dbReference type="NCBI Taxonomy" id="2528005"/>
    <lineage>
        <taxon>Bacteria</taxon>
        <taxon>Pseudomonadati</taxon>
        <taxon>Planctomycetota</taxon>
        <taxon>Planctomycetia</taxon>
        <taxon>Pirellulales</taxon>
        <taxon>Pirellulaceae</taxon>
        <taxon>Stieleria</taxon>
    </lineage>
</organism>
<keyword evidence="1" id="KW-0732">Signal</keyword>
<accession>A0A5C5ZVS7</accession>
<keyword evidence="3" id="KW-1185">Reference proteome</keyword>
<dbReference type="Proteomes" id="UP000320176">
    <property type="component" value="Unassembled WGS sequence"/>
</dbReference>
<protein>
    <submittedName>
        <fullName evidence="2">Uncharacterized protein</fullName>
    </submittedName>
</protein>
<sequence precursor="true">MFRRVFVAAVVAVMAFTFASDAEAGGWRFRRYAAYHPVAVPVPTAAYYAPAPAVEVHSYYAPAPVVRVEAYRVAPVLPYRPVFAPPVVVARPAYYIGW</sequence>
<evidence type="ECO:0000256" key="1">
    <source>
        <dbReference type="SAM" id="SignalP"/>
    </source>
</evidence>
<name>A0A5C5ZVS7_9BACT</name>
<dbReference type="EMBL" id="SJPN01000019">
    <property type="protein sequence ID" value="TWT91158.1"/>
    <property type="molecule type" value="Genomic_DNA"/>
</dbReference>
<dbReference type="RefSeq" id="WP_146523591.1">
    <property type="nucleotide sequence ID" value="NZ_CP151726.1"/>
</dbReference>
<reference evidence="2 3" key="1">
    <citation type="submission" date="2019-02" db="EMBL/GenBank/DDBJ databases">
        <title>Deep-cultivation of Planctomycetes and their phenomic and genomic characterization uncovers novel biology.</title>
        <authorList>
            <person name="Wiegand S."/>
            <person name="Jogler M."/>
            <person name="Boedeker C."/>
            <person name="Pinto D."/>
            <person name="Vollmers J."/>
            <person name="Rivas-Marin E."/>
            <person name="Kohn T."/>
            <person name="Peeters S.H."/>
            <person name="Heuer A."/>
            <person name="Rast P."/>
            <person name="Oberbeckmann S."/>
            <person name="Bunk B."/>
            <person name="Jeske O."/>
            <person name="Meyerdierks A."/>
            <person name="Storesund J.E."/>
            <person name="Kallscheuer N."/>
            <person name="Luecker S."/>
            <person name="Lage O.M."/>
            <person name="Pohl T."/>
            <person name="Merkel B.J."/>
            <person name="Hornburger P."/>
            <person name="Mueller R.-W."/>
            <person name="Bruemmer F."/>
            <person name="Labrenz M."/>
            <person name="Spormann A.M."/>
            <person name="Op Den Camp H."/>
            <person name="Overmann J."/>
            <person name="Amann R."/>
            <person name="Jetten M.S.M."/>
            <person name="Mascher T."/>
            <person name="Medema M.H."/>
            <person name="Devos D.P."/>
            <person name="Kaster A.-K."/>
            <person name="Ovreas L."/>
            <person name="Rohde M."/>
            <person name="Galperin M.Y."/>
            <person name="Jogler C."/>
        </authorList>
    </citation>
    <scope>NUCLEOTIDE SEQUENCE [LARGE SCALE GENOMIC DNA]</scope>
    <source>
        <strain evidence="2 3">Pla52n</strain>
    </source>
</reference>
<gene>
    <name evidence="2" type="ORF">Pla52n_67000</name>
</gene>
<proteinExistence type="predicted"/>
<dbReference type="AlphaFoldDB" id="A0A5C5ZVS7"/>
<comment type="caution">
    <text evidence="2">The sequence shown here is derived from an EMBL/GenBank/DDBJ whole genome shotgun (WGS) entry which is preliminary data.</text>
</comment>